<dbReference type="KEGG" id="cku:UL82_07295"/>
<evidence type="ECO:0000313" key="5">
    <source>
        <dbReference type="Proteomes" id="UP000271380"/>
    </source>
</evidence>
<dbReference type="OrthoDB" id="5181746at2"/>
<protein>
    <submittedName>
        <fullName evidence="2">Thioredoxin domain-containing protein</fullName>
    </submittedName>
    <submittedName>
        <fullName evidence="3">Thioredoxin-like protein</fullName>
    </submittedName>
</protein>
<dbReference type="Gene3D" id="3.40.30.10">
    <property type="entry name" value="Glutaredoxin"/>
    <property type="match status" value="1"/>
</dbReference>
<sequence length="298" mass="31695">MTTPNRFVAGAIDLGEVKARADARANAAHTTMAGGVAGVLTLSMDNVEEELIKRSTQVPVIVLIGTSRSPESEQLRADFSQLVTATQNATPSFVFRYVDADQTPQVAQMFGIQGLPTVVAIASGQPIANFEGGQPKEALEKWSAAVVEAVAGQLTGLPEDEDTEPAEDPRFAPATQALNNGDFDAAIAVYDAILVQEPKNAMALKARDNARLLARLQQADHSTDPVVAADANPDDIELACAAADHHIAAGLPELAFERLITFLPNDAARTRLLELFALFEPTDPRVISARAAMANKLF</sequence>
<organism evidence="2 4">
    <name type="scientific">Corynebacterium kutscheri</name>
    <dbReference type="NCBI Taxonomy" id="35755"/>
    <lineage>
        <taxon>Bacteria</taxon>
        <taxon>Bacillati</taxon>
        <taxon>Actinomycetota</taxon>
        <taxon>Actinomycetes</taxon>
        <taxon>Mycobacteriales</taxon>
        <taxon>Corynebacteriaceae</taxon>
        <taxon>Corynebacterium</taxon>
    </lineage>
</organism>
<evidence type="ECO:0000313" key="3">
    <source>
        <dbReference type="EMBL" id="VEH08896.1"/>
    </source>
</evidence>
<evidence type="ECO:0000313" key="4">
    <source>
        <dbReference type="Proteomes" id="UP000033457"/>
    </source>
</evidence>
<dbReference type="InterPro" id="IPR011990">
    <property type="entry name" value="TPR-like_helical_dom_sf"/>
</dbReference>
<dbReference type="RefSeq" id="WP_046439989.1">
    <property type="nucleotide sequence ID" value="NZ_CP011312.1"/>
</dbReference>
<dbReference type="Pfam" id="PF00085">
    <property type="entry name" value="Thioredoxin"/>
    <property type="match status" value="1"/>
</dbReference>
<keyword evidence="4" id="KW-1185">Reference proteome</keyword>
<dbReference type="Proteomes" id="UP000033457">
    <property type="component" value="Chromosome"/>
</dbReference>
<reference evidence="3 5" key="2">
    <citation type="submission" date="2018-12" db="EMBL/GenBank/DDBJ databases">
        <authorList>
            <consortium name="Pathogen Informatics"/>
        </authorList>
    </citation>
    <scope>NUCLEOTIDE SEQUENCE [LARGE SCALE GENOMIC DNA]</scope>
    <source>
        <strain evidence="3 5">NCTC949</strain>
    </source>
</reference>
<proteinExistence type="predicted"/>
<dbReference type="EMBL" id="CP011312">
    <property type="protein sequence ID" value="AKE41621.1"/>
    <property type="molecule type" value="Genomic_DNA"/>
</dbReference>
<dbReference type="Proteomes" id="UP000271380">
    <property type="component" value="Chromosome"/>
</dbReference>
<dbReference type="CDD" id="cd02956">
    <property type="entry name" value="ybbN"/>
    <property type="match status" value="1"/>
</dbReference>
<dbReference type="SUPFAM" id="SSF52833">
    <property type="entry name" value="Thioredoxin-like"/>
    <property type="match status" value="1"/>
</dbReference>
<dbReference type="Gene3D" id="1.25.40.10">
    <property type="entry name" value="Tetratricopeptide repeat domain"/>
    <property type="match status" value="1"/>
</dbReference>
<evidence type="ECO:0000259" key="1">
    <source>
        <dbReference type="Pfam" id="PF00085"/>
    </source>
</evidence>
<accession>A0A0F6TDW4</accession>
<feature type="domain" description="Thioredoxin" evidence="1">
    <location>
        <begin position="69"/>
        <end position="142"/>
    </location>
</feature>
<dbReference type="STRING" id="35755.UL82_07295"/>
<evidence type="ECO:0000313" key="2">
    <source>
        <dbReference type="EMBL" id="AKE41621.1"/>
    </source>
</evidence>
<dbReference type="GO" id="GO:0006950">
    <property type="term" value="P:response to stress"/>
    <property type="evidence" value="ECO:0007669"/>
    <property type="project" value="UniProtKB-ARBA"/>
</dbReference>
<dbReference type="Pfam" id="PF14561">
    <property type="entry name" value="TPR_20"/>
    <property type="match status" value="1"/>
</dbReference>
<reference evidence="2 4" key="1">
    <citation type="journal article" date="2015" name="Genome Announc.">
        <title>Complete Genome Sequence of Corynebacterium kutscheri DSM 20755, a Corynebacterial Type Strain with Remarkably Low G+C Content of Chromosomal DNA.</title>
        <authorList>
            <person name="Ruckert C."/>
            <person name="Albersmeier A."/>
            <person name="Winkler A."/>
            <person name="Tauch A."/>
        </authorList>
    </citation>
    <scope>NUCLEOTIDE SEQUENCE [LARGE SCALE GENOMIC DNA]</scope>
    <source>
        <strain evidence="2 4">DSM 20755</strain>
    </source>
</reference>
<dbReference type="AlphaFoldDB" id="A0A0F6TDW4"/>
<gene>
    <name evidence="3" type="primary">ybbN</name>
    <name evidence="3" type="ORF">NCTC949_02021</name>
    <name evidence="2" type="ORF">UL82_07295</name>
</gene>
<dbReference type="InterPro" id="IPR036249">
    <property type="entry name" value="Thioredoxin-like_sf"/>
</dbReference>
<dbReference type="EMBL" id="LR134377">
    <property type="protein sequence ID" value="VEH08896.1"/>
    <property type="molecule type" value="Genomic_DNA"/>
</dbReference>
<dbReference type="InterPro" id="IPR013766">
    <property type="entry name" value="Thioredoxin_domain"/>
</dbReference>
<name>A0A0F6TDW4_9CORY</name>
<dbReference type="HOGENOM" id="CLU_046120_0_1_11"/>